<feature type="compositionally biased region" description="Low complexity" evidence="1">
    <location>
        <begin position="61"/>
        <end position="71"/>
    </location>
</feature>
<organism evidence="2 3">
    <name type="scientific">Mycena rosella</name>
    <name type="common">Pink bonnet</name>
    <name type="synonym">Agaricus rosellus</name>
    <dbReference type="NCBI Taxonomy" id="1033263"/>
    <lineage>
        <taxon>Eukaryota</taxon>
        <taxon>Fungi</taxon>
        <taxon>Dikarya</taxon>
        <taxon>Basidiomycota</taxon>
        <taxon>Agaricomycotina</taxon>
        <taxon>Agaricomycetes</taxon>
        <taxon>Agaricomycetidae</taxon>
        <taxon>Agaricales</taxon>
        <taxon>Marasmiineae</taxon>
        <taxon>Mycenaceae</taxon>
        <taxon>Mycena</taxon>
    </lineage>
</organism>
<reference evidence="2" key="1">
    <citation type="submission" date="2023-03" db="EMBL/GenBank/DDBJ databases">
        <title>Massive genome expansion in bonnet fungi (Mycena s.s.) driven by repeated elements and novel gene families across ecological guilds.</title>
        <authorList>
            <consortium name="Lawrence Berkeley National Laboratory"/>
            <person name="Harder C.B."/>
            <person name="Miyauchi S."/>
            <person name="Viragh M."/>
            <person name="Kuo A."/>
            <person name="Thoen E."/>
            <person name="Andreopoulos B."/>
            <person name="Lu D."/>
            <person name="Skrede I."/>
            <person name="Drula E."/>
            <person name="Henrissat B."/>
            <person name="Morin E."/>
            <person name="Kohler A."/>
            <person name="Barry K."/>
            <person name="LaButti K."/>
            <person name="Morin E."/>
            <person name="Salamov A."/>
            <person name="Lipzen A."/>
            <person name="Mereny Z."/>
            <person name="Hegedus B."/>
            <person name="Baldrian P."/>
            <person name="Stursova M."/>
            <person name="Weitz H."/>
            <person name="Taylor A."/>
            <person name="Grigoriev I.V."/>
            <person name="Nagy L.G."/>
            <person name="Martin F."/>
            <person name="Kauserud H."/>
        </authorList>
    </citation>
    <scope>NUCLEOTIDE SEQUENCE</scope>
    <source>
        <strain evidence="2">CBHHK067</strain>
    </source>
</reference>
<evidence type="ECO:0000313" key="2">
    <source>
        <dbReference type="EMBL" id="KAJ7681255.1"/>
    </source>
</evidence>
<evidence type="ECO:0000313" key="3">
    <source>
        <dbReference type="Proteomes" id="UP001221757"/>
    </source>
</evidence>
<accession>A0AAD7D9N7</accession>
<name>A0AAD7D9N7_MYCRO</name>
<dbReference type="AlphaFoldDB" id="A0AAD7D9N7"/>
<gene>
    <name evidence="2" type="ORF">B0H17DRAFT_1182061</name>
</gene>
<dbReference type="Proteomes" id="UP001221757">
    <property type="component" value="Unassembled WGS sequence"/>
</dbReference>
<evidence type="ECO:0000256" key="1">
    <source>
        <dbReference type="SAM" id="MobiDB-lite"/>
    </source>
</evidence>
<feature type="region of interest" description="Disordered" evidence="1">
    <location>
        <begin position="44"/>
        <end position="71"/>
    </location>
</feature>
<dbReference type="EMBL" id="JARKIE010000120">
    <property type="protein sequence ID" value="KAJ7681255.1"/>
    <property type="molecule type" value="Genomic_DNA"/>
</dbReference>
<sequence>MSIFQRAQYARTLMLEPKAPSGALMHDASLGGLPEAVCSVLQEDGARSAGRPPHAALRALSPPSEVPSSDVPESLAGLADLVLLPAQEDHGPNSAMAIFKLPDAVRPSIPIKTACGVARETVDDAPLMPPLYGRIHGRLPPPRAAPRWHLLSQPEGPGRYPVGSALRQSRWAMAWRRLLALPPWLSGFTLPCSSHGWSSWAPPSGFNRSPARKDSLQARARGTSITGVPHRAAAAPAAAVAAPKRRGGAPACQPGASIVPDNCTTACNAHQVLSPNESDVMQCSP</sequence>
<proteinExistence type="predicted"/>
<protein>
    <submittedName>
        <fullName evidence="2">Uncharacterized protein</fullName>
    </submittedName>
</protein>
<comment type="caution">
    <text evidence="2">The sequence shown here is derived from an EMBL/GenBank/DDBJ whole genome shotgun (WGS) entry which is preliminary data.</text>
</comment>
<keyword evidence="3" id="KW-1185">Reference proteome</keyword>